<feature type="compositionally biased region" description="Low complexity" evidence="6">
    <location>
        <begin position="349"/>
        <end position="369"/>
    </location>
</feature>
<comment type="subcellular location">
    <subcellularLocation>
        <location evidence="1">Membrane</location>
        <topology evidence="1">Multi-pass membrane protein</topology>
    </subcellularLocation>
</comment>
<evidence type="ECO:0000256" key="4">
    <source>
        <dbReference type="ARBA" id="ARBA00022989"/>
    </source>
</evidence>
<feature type="region of interest" description="Disordered" evidence="6">
    <location>
        <begin position="163"/>
        <end position="204"/>
    </location>
</feature>
<comment type="similarity">
    <text evidence="2">Belongs to the TM2 family.</text>
</comment>
<feature type="compositionally biased region" description="Low complexity" evidence="6">
    <location>
        <begin position="193"/>
        <end position="204"/>
    </location>
</feature>
<feature type="region of interest" description="Disordered" evidence="6">
    <location>
        <begin position="329"/>
        <end position="374"/>
    </location>
</feature>
<evidence type="ECO:0000313" key="9">
    <source>
        <dbReference type="EMBL" id="KAG8461392.1"/>
    </source>
</evidence>
<dbReference type="Proteomes" id="UP000751190">
    <property type="component" value="Unassembled WGS sequence"/>
</dbReference>
<dbReference type="PANTHER" id="PTHR21016">
    <property type="entry name" value="BETA-AMYLOID BINDING PROTEIN-RELATED"/>
    <property type="match status" value="1"/>
</dbReference>
<feature type="domain" description="TM2" evidence="8">
    <location>
        <begin position="391"/>
        <end position="431"/>
    </location>
</feature>
<feature type="region of interest" description="Disordered" evidence="6">
    <location>
        <begin position="86"/>
        <end position="120"/>
    </location>
</feature>
<feature type="transmembrane region" description="Helical" evidence="7">
    <location>
        <begin position="413"/>
        <end position="436"/>
    </location>
</feature>
<feature type="compositionally biased region" description="Low complexity" evidence="6">
    <location>
        <begin position="86"/>
        <end position="102"/>
    </location>
</feature>
<protein>
    <recommendedName>
        <fullName evidence="8">TM2 domain-containing protein</fullName>
    </recommendedName>
</protein>
<dbReference type="AlphaFoldDB" id="A0A8J6C452"/>
<name>A0A8J6C452_DIALT</name>
<feature type="transmembrane region" description="Helical" evidence="7">
    <location>
        <begin position="457"/>
        <end position="475"/>
    </location>
</feature>
<evidence type="ECO:0000256" key="1">
    <source>
        <dbReference type="ARBA" id="ARBA00004141"/>
    </source>
</evidence>
<keyword evidence="5 7" id="KW-0472">Membrane</keyword>
<evidence type="ECO:0000256" key="2">
    <source>
        <dbReference type="ARBA" id="ARBA00008284"/>
    </source>
</evidence>
<sequence length="551" mass="56567">MSTSTNERGADVAEAAMIGLDELVGASPADDVRAYLGMPATDASQPQAHDALDSAESDALNGFLRDADAATLDGYLHDLLGPDPLSASASAAPSKAASESTSHGAPSAESNPPRAHAPPLAVARPVANGGASASASGMRKSPVVVVAPSRGVKRVELSRQIVGDQHLNAPAPRAPPTAGAAHKRALDAQVSPGSASGSGAGSSSALCCAGPPAAPAVPAVRERCELCGANKRGFGRGYCSNVACRERSTVVVRYEQRTEGGGKAAKLHTLDDSAVYANGAGDDADDDGAERKPRVLVTAYPAPAPAVGVGGGSGSSSCAQPQLAASWVEGTNRAPPPTDQPPAYETIQPHAQPAAHSHSLSPSNSSATARTDEARGAVEKQAECDLLSECYILALPLGFLGLHWFYLGRPKWGALYFFTFALLGGGWLVDLLRMPLLVRRARVGFGDGSPLLELSDMYTLAASPMGLLLGLHHWALGRYGWAVMHVCTVGFFGAGWLLDLLRLPCLVSEYNQKKSESLALVARVGPGSSSRRSGGAAAKPPGMLTGDVGLV</sequence>
<keyword evidence="10" id="KW-1185">Reference proteome</keyword>
<feature type="compositionally biased region" description="Low complexity" evidence="6">
    <location>
        <begin position="525"/>
        <end position="538"/>
    </location>
</feature>
<keyword evidence="4 7" id="KW-1133">Transmembrane helix</keyword>
<accession>A0A8J6C452</accession>
<dbReference type="InterPro" id="IPR050932">
    <property type="entry name" value="TM2D1-3-like"/>
</dbReference>
<dbReference type="Pfam" id="PF05154">
    <property type="entry name" value="TM2"/>
    <property type="match status" value="1"/>
</dbReference>
<feature type="transmembrane region" description="Helical" evidence="7">
    <location>
        <begin position="481"/>
        <end position="501"/>
    </location>
</feature>
<gene>
    <name evidence="9" type="ORF">KFE25_010579</name>
</gene>
<evidence type="ECO:0000256" key="3">
    <source>
        <dbReference type="ARBA" id="ARBA00022692"/>
    </source>
</evidence>
<evidence type="ECO:0000256" key="6">
    <source>
        <dbReference type="SAM" id="MobiDB-lite"/>
    </source>
</evidence>
<feature type="region of interest" description="Disordered" evidence="6">
    <location>
        <begin position="525"/>
        <end position="551"/>
    </location>
</feature>
<evidence type="ECO:0000256" key="7">
    <source>
        <dbReference type="SAM" id="Phobius"/>
    </source>
</evidence>
<evidence type="ECO:0000259" key="8">
    <source>
        <dbReference type="Pfam" id="PF05154"/>
    </source>
</evidence>
<comment type="caution">
    <text evidence="9">The sequence shown here is derived from an EMBL/GenBank/DDBJ whole genome shotgun (WGS) entry which is preliminary data.</text>
</comment>
<keyword evidence="3 7" id="KW-0812">Transmembrane</keyword>
<evidence type="ECO:0000313" key="10">
    <source>
        <dbReference type="Proteomes" id="UP000751190"/>
    </source>
</evidence>
<reference evidence="9" key="1">
    <citation type="submission" date="2021-05" db="EMBL/GenBank/DDBJ databases">
        <title>The genome of the haptophyte Pavlova lutheri (Diacronema luteri, Pavlovales) - a model for lipid biosynthesis in eukaryotic algae.</title>
        <authorList>
            <person name="Hulatt C.J."/>
            <person name="Posewitz M.C."/>
        </authorList>
    </citation>
    <scope>NUCLEOTIDE SEQUENCE</scope>
    <source>
        <strain evidence="9">NIVA-4/92</strain>
    </source>
</reference>
<dbReference type="EMBL" id="JAGTXO010000026">
    <property type="protein sequence ID" value="KAG8461392.1"/>
    <property type="molecule type" value="Genomic_DNA"/>
</dbReference>
<dbReference type="PANTHER" id="PTHR21016:SF25">
    <property type="entry name" value="TM2 DOMAIN-CONTAINING PROTEIN DDB_G0277895-RELATED"/>
    <property type="match status" value="1"/>
</dbReference>
<proteinExistence type="inferred from homology"/>
<feature type="transmembrane region" description="Helical" evidence="7">
    <location>
        <begin position="390"/>
        <end position="407"/>
    </location>
</feature>
<evidence type="ECO:0000256" key="5">
    <source>
        <dbReference type="ARBA" id="ARBA00023136"/>
    </source>
</evidence>
<dbReference type="GO" id="GO:0016020">
    <property type="term" value="C:membrane"/>
    <property type="evidence" value="ECO:0007669"/>
    <property type="project" value="UniProtKB-SubCell"/>
</dbReference>
<organism evidence="9 10">
    <name type="scientific">Diacronema lutheri</name>
    <name type="common">Unicellular marine alga</name>
    <name type="synonym">Monochrysis lutheri</name>
    <dbReference type="NCBI Taxonomy" id="2081491"/>
    <lineage>
        <taxon>Eukaryota</taxon>
        <taxon>Haptista</taxon>
        <taxon>Haptophyta</taxon>
        <taxon>Pavlovophyceae</taxon>
        <taxon>Pavlovales</taxon>
        <taxon>Pavlovaceae</taxon>
        <taxon>Diacronema</taxon>
    </lineage>
</organism>
<dbReference type="InterPro" id="IPR007829">
    <property type="entry name" value="TM2"/>
</dbReference>
<dbReference type="OrthoDB" id="10262359at2759"/>